<dbReference type="InParanoid" id="A0A0C2W758"/>
<dbReference type="InterPro" id="IPR035969">
    <property type="entry name" value="Rab-GAP_TBC_sf"/>
</dbReference>
<dbReference type="OrthoDB" id="294251at2759"/>
<dbReference type="HOGENOM" id="CLU_1786402_0_0_1"/>
<dbReference type="EMBL" id="KN818389">
    <property type="protein sequence ID" value="KIL56977.1"/>
    <property type="molecule type" value="Genomic_DNA"/>
</dbReference>
<gene>
    <name evidence="1" type="ORF">M378DRAFT_16602</name>
</gene>
<accession>A0A0C2W758</accession>
<proteinExistence type="predicted"/>
<keyword evidence="2" id="KW-1185">Reference proteome</keyword>
<evidence type="ECO:0000313" key="2">
    <source>
        <dbReference type="Proteomes" id="UP000054549"/>
    </source>
</evidence>
<organism evidence="1 2">
    <name type="scientific">Amanita muscaria (strain Koide BX008)</name>
    <dbReference type="NCBI Taxonomy" id="946122"/>
    <lineage>
        <taxon>Eukaryota</taxon>
        <taxon>Fungi</taxon>
        <taxon>Dikarya</taxon>
        <taxon>Basidiomycota</taxon>
        <taxon>Agaricomycotina</taxon>
        <taxon>Agaricomycetes</taxon>
        <taxon>Agaricomycetidae</taxon>
        <taxon>Agaricales</taxon>
        <taxon>Pluteineae</taxon>
        <taxon>Amanitaceae</taxon>
        <taxon>Amanita</taxon>
    </lineage>
</organism>
<dbReference type="Proteomes" id="UP000054549">
    <property type="component" value="Unassembled WGS sequence"/>
</dbReference>
<protein>
    <submittedName>
        <fullName evidence="1">Uncharacterized protein</fullName>
    </submittedName>
</protein>
<evidence type="ECO:0000313" key="1">
    <source>
        <dbReference type="EMBL" id="KIL56977.1"/>
    </source>
</evidence>
<dbReference type="AlphaFoldDB" id="A0A0C2W758"/>
<sequence length="145" mass="15264">MANGGASLATGGVAAILGMTITGGTRGGDEDEVEELTYSEGLIGFAQLGLPANKDERKEFDSVVGVFWWIGMKEPGLFQELLAVSQGKEGPDGDDGLGNVVAEIEKDVGWTMPLNVFFGGDDVGVGKLRRVLTAYSRRNPDSVKA</sequence>
<dbReference type="SUPFAM" id="SSF47923">
    <property type="entry name" value="Ypt/Rab-GAP domain of gyp1p"/>
    <property type="match status" value="1"/>
</dbReference>
<dbReference type="Gene3D" id="1.10.8.270">
    <property type="entry name" value="putative rabgap domain of human tbc1 domain family member 14 like domains"/>
    <property type="match status" value="1"/>
</dbReference>
<name>A0A0C2W758_AMAMK</name>
<reference evidence="1 2" key="1">
    <citation type="submission" date="2014-04" db="EMBL/GenBank/DDBJ databases">
        <title>Evolutionary Origins and Diversification of the Mycorrhizal Mutualists.</title>
        <authorList>
            <consortium name="DOE Joint Genome Institute"/>
            <consortium name="Mycorrhizal Genomics Consortium"/>
            <person name="Kohler A."/>
            <person name="Kuo A."/>
            <person name="Nagy L.G."/>
            <person name="Floudas D."/>
            <person name="Copeland A."/>
            <person name="Barry K.W."/>
            <person name="Cichocki N."/>
            <person name="Veneault-Fourrey C."/>
            <person name="LaButti K."/>
            <person name="Lindquist E.A."/>
            <person name="Lipzen A."/>
            <person name="Lundell T."/>
            <person name="Morin E."/>
            <person name="Murat C."/>
            <person name="Riley R."/>
            <person name="Ohm R."/>
            <person name="Sun H."/>
            <person name="Tunlid A."/>
            <person name="Henrissat B."/>
            <person name="Grigoriev I.V."/>
            <person name="Hibbett D.S."/>
            <person name="Martin F."/>
        </authorList>
    </citation>
    <scope>NUCLEOTIDE SEQUENCE [LARGE SCALE GENOMIC DNA]</scope>
    <source>
        <strain evidence="1 2">Koide BX008</strain>
    </source>
</reference>
<dbReference type="STRING" id="946122.A0A0C2W758"/>